<evidence type="ECO:0000313" key="2">
    <source>
        <dbReference type="EMBL" id="JAD22720.1"/>
    </source>
</evidence>
<keyword evidence="1" id="KW-1133">Transmembrane helix</keyword>
<sequence>MRGFRGKCKDVPCIKRINYSNLPSIFRYFSINFVCSVDFILYLLE</sequence>
<keyword evidence="1" id="KW-0812">Transmembrane</keyword>
<dbReference type="AlphaFoldDB" id="A0A0A8YBA6"/>
<dbReference type="EMBL" id="GBRH01275175">
    <property type="protein sequence ID" value="JAD22720.1"/>
    <property type="molecule type" value="Transcribed_RNA"/>
</dbReference>
<accession>A0A0A8YBA6</accession>
<name>A0A0A8YBA6_ARUDO</name>
<reference evidence="2" key="2">
    <citation type="journal article" date="2015" name="Data Brief">
        <title>Shoot transcriptome of the giant reed, Arundo donax.</title>
        <authorList>
            <person name="Barrero R.A."/>
            <person name="Guerrero F.D."/>
            <person name="Moolhuijzen P."/>
            <person name="Goolsby J.A."/>
            <person name="Tidwell J."/>
            <person name="Bellgard S.E."/>
            <person name="Bellgard M.I."/>
        </authorList>
    </citation>
    <scope>NUCLEOTIDE SEQUENCE</scope>
    <source>
        <tissue evidence="2">Shoot tissue taken approximately 20 cm above the soil surface</tissue>
    </source>
</reference>
<feature type="transmembrane region" description="Helical" evidence="1">
    <location>
        <begin position="25"/>
        <end position="44"/>
    </location>
</feature>
<proteinExistence type="predicted"/>
<keyword evidence="1" id="KW-0472">Membrane</keyword>
<organism evidence="2">
    <name type="scientific">Arundo donax</name>
    <name type="common">Giant reed</name>
    <name type="synonym">Donax arundinaceus</name>
    <dbReference type="NCBI Taxonomy" id="35708"/>
    <lineage>
        <taxon>Eukaryota</taxon>
        <taxon>Viridiplantae</taxon>
        <taxon>Streptophyta</taxon>
        <taxon>Embryophyta</taxon>
        <taxon>Tracheophyta</taxon>
        <taxon>Spermatophyta</taxon>
        <taxon>Magnoliopsida</taxon>
        <taxon>Liliopsida</taxon>
        <taxon>Poales</taxon>
        <taxon>Poaceae</taxon>
        <taxon>PACMAD clade</taxon>
        <taxon>Arundinoideae</taxon>
        <taxon>Arundineae</taxon>
        <taxon>Arundo</taxon>
    </lineage>
</organism>
<reference evidence="2" key="1">
    <citation type="submission" date="2014-09" db="EMBL/GenBank/DDBJ databases">
        <authorList>
            <person name="Magalhaes I.L.F."/>
            <person name="Oliveira U."/>
            <person name="Santos F.R."/>
            <person name="Vidigal T.H.D.A."/>
            <person name="Brescovit A.D."/>
            <person name="Santos A.J."/>
        </authorList>
    </citation>
    <scope>NUCLEOTIDE SEQUENCE</scope>
    <source>
        <tissue evidence="2">Shoot tissue taken approximately 20 cm above the soil surface</tissue>
    </source>
</reference>
<protein>
    <submittedName>
        <fullName evidence="2">Uncharacterized protein</fullName>
    </submittedName>
</protein>
<evidence type="ECO:0000256" key="1">
    <source>
        <dbReference type="SAM" id="Phobius"/>
    </source>
</evidence>